<comment type="caution">
    <text evidence="6">The sequence shown here is derived from an EMBL/GenBank/DDBJ whole genome shotgun (WGS) entry which is preliminary data.</text>
</comment>
<dbReference type="NCBIfam" id="TIGR01566">
    <property type="entry name" value="ZF_HD_prot_N"/>
    <property type="match status" value="1"/>
</dbReference>
<reference evidence="6 7" key="1">
    <citation type="submission" date="2024-12" db="EMBL/GenBank/DDBJ databases">
        <title>The unique morphological basis and parallel evolutionary history of personate flowers in Penstemon.</title>
        <authorList>
            <person name="Depatie T.H."/>
            <person name="Wessinger C.A."/>
        </authorList>
    </citation>
    <scope>NUCLEOTIDE SEQUENCE [LARGE SCALE GENOMIC DNA]</scope>
    <source>
        <strain evidence="6">WTNN_2</strain>
        <tissue evidence="6">Leaf</tissue>
    </source>
</reference>
<dbReference type="Pfam" id="PF04770">
    <property type="entry name" value="ZF-HD_dimer"/>
    <property type="match status" value="1"/>
</dbReference>
<organism evidence="6 7">
    <name type="scientific">Penstemon smallii</name>
    <dbReference type="NCBI Taxonomy" id="265156"/>
    <lineage>
        <taxon>Eukaryota</taxon>
        <taxon>Viridiplantae</taxon>
        <taxon>Streptophyta</taxon>
        <taxon>Embryophyta</taxon>
        <taxon>Tracheophyta</taxon>
        <taxon>Spermatophyta</taxon>
        <taxon>Magnoliopsida</taxon>
        <taxon>eudicotyledons</taxon>
        <taxon>Gunneridae</taxon>
        <taxon>Pentapetalae</taxon>
        <taxon>asterids</taxon>
        <taxon>lamiids</taxon>
        <taxon>Lamiales</taxon>
        <taxon>Plantaginaceae</taxon>
        <taxon>Cheloneae</taxon>
        <taxon>Penstemon</taxon>
    </lineage>
</organism>
<dbReference type="PANTHER" id="PTHR31948:SF72">
    <property type="entry name" value="ZINC-FINGER HOMEODOMAIN PROTEIN 10"/>
    <property type="match status" value="1"/>
</dbReference>
<accession>A0ABD3U8J2</accession>
<dbReference type="AlphaFoldDB" id="A0ABD3U8J2"/>
<proteinExistence type="predicted"/>
<gene>
    <name evidence="6" type="ORF">ACJIZ3_002785</name>
</gene>
<keyword evidence="7" id="KW-1185">Reference proteome</keyword>
<dbReference type="InterPro" id="IPR006456">
    <property type="entry name" value="ZF_HD_homeobox_Cys/His_dimer"/>
</dbReference>
<keyword evidence="2" id="KW-0863">Zinc-finger</keyword>
<evidence type="ECO:0000259" key="5">
    <source>
        <dbReference type="PROSITE" id="PS51523"/>
    </source>
</evidence>
<evidence type="ECO:0000313" key="7">
    <source>
        <dbReference type="Proteomes" id="UP001634393"/>
    </source>
</evidence>
<keyword evidence="1" id="KW-0479">Metal-binding</keyword>
<evidence type="ECO:0000256" key="3">
    <source>
        <dbReference type="ARBA" id="ARBA00022833"/>
    </source>
</evidence>
<keyword evidence="3" id="KW-0862">Zinc</keyword>
<evidence type="ECO:0000256" key="2">
    <source>
        <dbReference type="ARBA" id="ARBA00022771"/>
    </source>
</evidence>
<dbReference type="EMBL" id="JBJXBP010000002">
    <property type="protein sequence ID" value="KAL3845382.1"/>
    <property type="molecule type" value="Genomic_DNA"/>
</dbReference>
<dbReference type="Proteomes" id="UP001634393">
    <property type="component" value="Unassembled WGS sequence"/>
</dbReference>
<dbReference type="GO" id="GO:0008270">
    <property type="term" value="F:zinc ion binding"/>
    <property type="evidence" value="ECO:0007669"/>
    <property type="project" value="UniProtKB-KW"/>
</dbReference>
<dbReference type="PROSITE" id="PS51523">
    <property type="entry name" value="ZF_HD_DIMER"/>
    <property type="match status" value="1"/>
</dbReference>
<protein>
    <recommendedName>
        <fullName evidence="5">ZF-HD dimerization-type domain-containing protein</fullName>
    </recommendedName>
</protein>
<evidence type="ECO:0000256" key="1">
    <source>
        <dbReference type="ARBA" id="ARBA00022723"/>
    </source>
</evidence>
<sequence>MATNYSLHGEKVEMLVMYKECLHNHAAKVMGYAIDGCSQFFASGPNGTKETMVCAVCKCHRNFHKRVEVELPRSYLPQEHVDESLSTLTSTTTTNSNNRNYNHAPMFGQSERNPTERKR</sequence>
<dbReference type="PANTHER" id="PTHR31948">
    <property type="entry name" value="ZINC-FINGER HOMEODOMAIN PROTEIN 2"/>
    <property type="match status" value="1"/>
</dbReference>
<name>A0ABD3U8J2_9LAMI</name>
<feature type="compositionally biased region" description="Low complexity" evidence="4">
    <location>
        <begin position="84"/>
        <end position="98"/>
    </location>
</feature>
<feature type="region of interest" description="Disordered" evidence="4">
    <location>
        <begin position="80"/>
        <end position="119"/>
    </location>
</feature>
<feature type="domain" description="ZF-HD dimerization-type" evidence="5">
    <location>
        <begin position="18"/>
        <end position="67"/>
    </location>
</feature>
<evidence type="ECO:0000256" key="4">
    <source>
        <dbReference type="SAM" id="MobiDB-lite"/>
    </source>
</evidence>
<evidence type="ECO:0000313" key="6">
    <source>
        <dbReference type="EMBL" id="KAL3845382.1"/>
    </source>
</evidence>